<evidence type="ECO:0000256" key="4">
    <source>
        <dbReference type="ARBA" id="ARBA00022723"/>
    </source>
</evidence>
<keyword evidence="4" id="KW-0479">Metal-binding</keyword>
<dbReference type="Pfam" id="PF14324">
    <property type="entry name" value="PINIT"/>
    <property type="match status" value="1"/>
</dbReference>
<dbReference type="UniPathway" id="UPA00886"/>
<keyword evidence="13" id="KW-1185">Reference proteome</keyword>
<dbReference type="GO" id="GO:0006357">
    <property type="term" value="P:regulation of transcription by RNA polymerase II"/>
    <property type="evidence" value="ECO:0007669"/>
    <property type="project" value="TreeGrafter"/>
</dbReference>
<dbReference type="PANTHER" id="PTHR10782">
    <property type="entry name" value="ZINC FINGER MIZ DOMAIN-CONTAINING PROTEIN"/>
    <property type="match status" value="1"/>
</dbReference>
<dbReference type="OrthoDB" id="10263264at2759"/>
<dbReference type="Proteomes" id="UP000663879">
    <property type="component" value="Unassembled WGS sequence"/>
</dbReference>
<feature type="domain" description="PINIT" evidence="11">
    <location>
        <begin position="139"/>
        <end position="310"/>
    </location>
</feature>
<evidence type="ECO:0000256" key="5">
    <source>
        <dbReference type="ARBA" id="ARBA00022771"/>
    </source>
</evidence>
<protein>
    <submittedName>
        <fullName evidence="12">Uncharacterized protein</fullName>
    </submittedName>
</protein>
<feature type="region of interest" description="Disordered" evidence="9">
    <location>
        <begin position="706"/>
        <end position="763"/>
    </location>
</feature>
<evidence type="ECO:0000259" key="10">
    <source>
        <dbReference type="PROSITE" id="PS51044"/>
    </source>
</evidence>
<dbReference type="GO" id="GO:0061665">
    <property type="term" value="F:SUMO ligase activity"/>
    <property type="evidence" value="ECO:0007669"/>
    <property type="project" value="TreeGrafter"/>
</dbReference>
<dbReference type="InterPro" id="IPR038654">
    <property type="entry name" value="PINIT_sf"/>
</dbReference>
<dbReference type="Pfam" id="PF02891">
    <property type="entry name" value="zf-MIZ"/>
    <property type="match status" value="1"/>
</dbReference>
<gene>
    <name evidence="12" type="ORF">OXX778_LOCUS7757</name>
</gene>
<dbReference type="InterPro" id="IPR004181">
    <property type="entry name" value="Znf_MIZ"/>
</dbReference>
<dbReference type="FunFam" id="2.60.120.780:FF:000001">
    <property type="entry name" value="E3 SUMO-protein ligase PIAS2 isoform X1"/>
    <property type="match status" value="1"/>
</dbReference>
<dbReference type="GO" id="GO:0008270">
    <property type="term" value="F:zinc ion binding"/>
    <property type="evidence" value="ECO:0007669"/>
    <property type="project" value="UniProtKB-KW"/>
</dbReference>
<dbReference type="Gene3D" id="1.10.720.30">
    <property type="entry name" value="SAP domain"/>
    <property type="match status" value="1"/>
</dbReference>
<feature type="compositionally biased region" description="Low complexity" evidence="9">
    <location>
        <begin position="920"/>
        <end position="938"/>
    </location>
</feature>
<sequence length="944" mass="105196">MSLMIAECEEMLKAFRCQDLANLLAFAGQSKNGKKSDLYDRCITILRRGQPNIQFKIKEIHSSRLAATTNCYSNLLNHPTSGSSTSNSPDPMATRFGGTAAAAAALNQHQVLAAAASLNAAFNPQSGFMYSGMSLATQNTTFPPTRAQGSNQTLIRVQFEKLGFYDFVAEVNSAIRLIGLNPNSRPLSYSFSFSLNTDQINEILNNRSLINGKFEHVKQVHLRFGFYESLTQKDNLPANLVVNVNGKPAQLPTPKPTSKPNADIIRPGRSIDITHLIRLAPNIANKVELNWTNLEANKTHCVGVYFFRKVSVQALVDLLKANKTIDGEQTKKMVREKLQISDSDFEIETNYYKVSLQCPLMKFRIQIPTRATTCKHVQCFDLESFLMMNEKKPTWLCPVCDQYSPYDTLIIDSLFQDILNKCSDCEEIQFNSDAEWSKIAKINEKANNKSNHTTNKISNHNESNENMNSSPVKSANSSKIETSIVDICENDSITTDEVMGKQEKVEVASEPDTAKKKEVFIDLTLDSDDDDPTPKQQQTSSVPQLKQSTSINQNQNLNESYNEHDTPLSPSVSIISLSSSESGSPEHTPQNDKTNKQTRPQNSSQNQSKTSRQADMTRNPVLTSPVSSIGSNGSNLAENLMNASPIINTPPASINNSESYNSRLARDISSPKRPLNQNPDTHLLPKQTPSLASVESIVNNTNKSASNYIQQQQQQQQQSKNTSNRPMNNQVPSSNSRSNTTQPVTGHINPNKPHGLINSNNKIQKPIASRPDYLTKEKAQLINEQVRSSRSPNLMDTETNTIYRYKDNSMGNKMAAQLARIDSELSHNSGRISNSGNTKMQKPMPNGSYSHLQSQNGAQPFFLNNKSIPNGNMNNLNGMNQMRPTVGTPNKMNSQINPNNMNYNSSASQRLHHNPYQIPQGQSLHQQQQQQSQQQQQYHSHHYT</sequence>
<evidence type="ECO:0000256" key="1">
    <source>
        <dbReference type="ARBA" id="ARBA00004718"/>
    </source>
</evidence>
<keyword evidence="6" id="KW-0833">Ubl conjugation pathway</keyword>
<feature type="region of interest" description="Disordered" evidence="9">
    <location>
        <begin position="524"/>
        <end position="633"/>
    </location>
</feature>
<evidence type="ECO:0000256" key="7">
    <source>
        <dbReference type="ARBA" id="ARBA00022833"/>
    </source>
</evidence>
<feature type="compositionally biased region" description="Low complexity" evidence="9">
    <location>
        <begin position="458"/>
        <end position="470"/>
    </location>
</feature>
<keyword evidence="7" id="KW-0862">Zinc</keyword>
<accession>A0A813UBN8</accession>
<evidence type="ECO:0000313" key="12">
    <source>
        <dbReference type="EMBL" id="CAF0826726.1"/>
    </source>
</evidence>
<feature type="compositionally biased region" description="Polar residues" evidence="9">
    <location>
        <begin position="596"/>
        <end position="633"/>
    </location>
</feature>
<dbReference type="Gene3D" id="2.60.120.780">
    <property type="entry name" value="PINIT domain"/>
    <property type="match status" value="1"/>
</dbReference>
<dbReference type="GO" id="GO:0000785">
    <property type="term" value="C:chromatin"/>
    <property type="evidence" value="ECO:0007669"/>
    <property type="project" value="TreeGrafter"/>
</dbReference>
<dbReference type="AlphaFoldDB" id="A0A813UBN8"/>
<feature type="region of interest" description="Disordered" evidence="9">
    <location>
        <begin position="668"/>
        <end position="688"/>
    </location>
</feature>
<feature type="compositionally biased region" description="Low complexity" evidence="9">
    <location>
        <begin position="568"/>
        <end position="586"/>
    </location>
</feature>
<feature type="compositionally biased region" description="Polar residues" evidence="9">
    <location>
        <begin position="719"/>
        <end position="744"/>
    </location>
</feature>
<feature type="compositionally biased region" description="Polar residues" evidence="9">
    <location>
        <begin position="826"/>
        <end position="840"/>
    </location>
</feature>
<dbReference type="EMBL" id="CAJNOC010001016">
    <property type="protein sequence ID" value="CAF0826726.1"/>
    <property type="molecule type" value="Genomic_DNA"/>
</dbReference>
<dbReference type="GO" id="GO:0016925">
    <property type="term" value="P:protein sumoylation"/>
    <property type="evidence" value="ECO:0007669"/>
    <property type="project" value="UniProtKB-UniPathway"/>
</dbReference>
<feature type="compositionally biased region" description="Low complexity" evidence="9">
    <location>
        <begin position="870"/>
        <end position="880"/>
    </location>
</feature>
<feature type="region of interest" description="Disordered" evidence="9">
    <location>
        <begin position="920"/>
        <end position="944"/>
    </location>
</feature>
<dbReference type="PROSITE" id="PS51044">
    <property type="entry name" value="ZF_SP_RING"/>
    <property type="match status" value="1"/>
</dbReference>
<dbReference type="InterPro" id="IPR023321">
    <property type="entry name" value="PINIT"/>
</dbReference>
<evidence type="ECO:0000259" key="11">
    <source>
        <dbReference type="PROSITE" id="PS51466"/>
    </source>
</evidence>
<keyword evidence="5 8" id="KW-0863">Zinc-finger</keyword>
<feature type="region of interest" description="Disordered" evidence="9">
    <location>
        <begin position="445"/>
        <end position="478"/>
    </location>
</feature>
<keyword evidence="3" id="KW-0808">Transferase</keyword>
<dbReference type="Gene3D" id="3.30.40.10">
    <property type="entry name" value="Zinc/RING finger domain, C3HC4 (zinc finger)"/>
    <property type="match status" value="1"/>
</dbReference>
<evidence type="ECO:0000256" key="6">
    <source>
        <dbReference type="ARBA" id="ARBA00022786"/>
    </source>
</evidence>
<reference evidence="12" key="1">
    <citation type="submission" date="2021-02" db="EMBL/GenBank/DDBJ databases">
        <authorList>
            <person name="Nowell W R."/>
        </authorList>
    </citation>
    <scope>NUCLEOTIDE SEQUENCE</scope>
    <source>
        <strain evidence="12">Ploen Becks lab</strain>
    </source>
</reference>
<comment type="caution">
    <text evidence="12">The sequence shown here is derived from an EMBL/GenBank/DDBJ whole genome shotgun (WGS) entry which is preliminary data.</text>
</comment>
<name>A0A813UBN8_9BILA</name>
<organism evidence="12 13">
    <name type="scientific">Brachionus calyciflorus</name>
    <dbReference type="NCBI Taxonomy" id="104777"/>
    <lineage>
        <taxon>Eukaryota</taxon>
        <taxon>Metazoa</taxon>
        <taxon>Spiralia</taxon>
        <taxon>Gnathifera</taxon>
        <taxon>Rotifera</taxon>
        <taxon>Eurotatoria</taxon>
        <taxon>Monogononta</taxon>
        <taxon>Pseudotrocha</taxon>
        <taxon>Ploima</taxon>
        <taxon>Brachionidae</taxon>
        <taxon>Brachionus</taxon>
    </lineage>
</organism>
<proteinExistence type="inferred from homology"/>
<evidence type="ECO:0000256" key="8">
    <source>
        <dbReference type="PROSITE-ProRule" id="PRU00452"/>
    </source>
</evidence>
<comment type="similarity">
    <text evidence="2">Belongs to the PIAS family.</text>
</comment>
<evidence type="ECO:0000313" key="13">
    <source>
        <dbReference type="Proteomes" id="UP000663879"/>
    </source>
</evidence>
<dbReference type="PROSITE" id="PS51466">
    <property type="entry name" value="PINIT"/>
    <property type="match status" value="1"/>
</dbReference>
<evidence type="ECO:0000256" key="2">
    <source>
        <dbReference type="ARBA" id="ARBA00005383"/>
    </source>
</evidence>
<feature type="compositionally biased region" description="Polar residues" evidence="9">
    <location>
        <begin position="541"/>
        <end position="560"/>
    </location>
</feature>
<evidence type="ECO:0000256" key="9">
    <source>
        <dbReference type="SAM" id="MobiDB-lite"/>
    </source>
</evidence>
<dbReference type="InterPro" id="IPR036361">
    <property type="entry name" value="SAP_dom_sf"/>
</dbReference>
<evidence type="ECO:0000256" key="3">
    <source>
        <dbReference type="ARBA" id="ARBA00022679"/>
    </source>
</evidence>
<feature type="domain" description="SP-RING-type" evidence="10">
    <location>
        <begin position="341"/>
        <end position="428"/>
    </location>
</feature>
<dbReference type="GO" id="GO:0003712">
    <property type="term" value="F:transcription coregulator activity"/>
    <property type="evidence" value="ECO:0007669"/>
    <property type="project" value="TreeGrafter"/>
</dbReference>
<feature type="region of interest" description="Disordered" evidence="9">
    <location>
        <begin position="825"/>
        <end position="907"/>
    </location>
</feature>
<dbReference type="SUPFAM" id="SSF68906">
    <property type="entry name" value="SAP domain"/>
    <property type="match status" value="1"/>
</dbReference>
<dbReference type="InterPro" id="IPR013083">
    <property type="entry name" value="Znf_RING/FYVE/PHD"/>
</dbReference>
<comment type="pathway">
    <text evidence="1">Protein modification; protein sumoylation.</text>
</comment>
<feature type="compositionally biased region" description="Polar residues" evidence="9">
    <location>
        <begin position="847"/>
        <end position="869"/>
    </location>
</feature>
<dbReference type="PANTHER" id="PTHR10782:SF94">
    <property type="entry name" value="SUPPRESSOR OF VARIEGATION 2-10, ISOFORM I"/>
    <property type="match status" value="1"/>
</dbReference>
<feature type="compositionally biased region" description="Polar residues" evidence="9">
    <location>
        <begin position="887"/>
        <end position="907"/>
    </location>
</feature>